<dbReference type="PANTHER" id="PTHR22605:SF1">
    <property type="entry name" value="RZ-TYPE DOMAIN-CONTAINING PROTEIN"/>
    <property type="match status" value="1"/>
</dbReference>
<keyword evidence="5" id="KW-1185">Reference proteome</keyword>
<keyword evidence="1" id="KW-0175">Coiled coil</keyword>
<dbReference type="OrthoDB" id="2400221at2759"/>
<dbReference type="GO" id="GO:0016887">
    <property type="term" value="F:ATP hydrolysis activity"/>
    <property type="evidence" value="ECO:0007669"/>
    <property type="project" value="InterPro"/>
</dbReference>
<evidence type="ECO:0000259" key="3">
    <source>
        <dbReference type="SMART" id="SM00382"/>
    </source>
</evidence>
<dbReference type="Gene3D" id="2.60.40.10">
    <property type="entry name" value="Immunoglobulins"/>
    <property type="match status" value="1"/>
</dbReference>
<feature type="domain" description="AAA+ ATPase" evidence="3">
    <location>
        <begin position="1916"/>
        <end position="2050"/>
    </location>
</feature>
<dbReference type="PANTHER" id="PTHR22605">
    <property type="entry name" value="RZ-TYPE DOMAIN-CONTAINING PROTEIN"/>
    <property type="match status" value="1"/>
</dbReference>
<evidence type="ECO:0000313" key="5">
    <source>
        <dbReference type="Proteomes" id="UP000439903"/>
    </source>
</evidence>
<feature type="compositionally biased region" description="Polar residues" evidence="2">
    <location>
        <begin position="54"/>
        <end position="70"/>
    </location>
</feature>
<dbReference type="InterPro" id="IPR013783">
    <property type="entry name" value="Ig-like_fold"/>
</dbReference>
<feature type="compositionally biased region" description="Polar residues" evidence="2">
    <location>
        <begin position="8"/>
        <end position="48"/>
    </location>
</feature>
<dbReference type="SMART" id="SM00382">
    <property type="entry name" value="AAA"/>
    <property type="match status" value="2"/>
</dbReference>
<evidence type="ECO:0000256" key="2">
    <source>
        <dbReference type="SAM" id="MobiDB-lite"/>
    </source>
</evidence>
<dbReference type="SUPFAM" id="SSF52540">
    <property type="entry name" value="P-loop containing nucleoside triphosphate hydrolases"/>
    <property type="match status" value="2"/>
</dbReference>
<sequence length="4591" mass="534318">MKKRNESKTYNTSENENYRSNGGYDQNENYQSNSGHQRNENYHSNSRQYRNENYRSNGGSYRYENYQSNSGDYQYENHRDQFNDENINIDPSLPITSIFHVYLPANVDTLQPAVVGNCRTLGNWNEPKVLLKKIPNSTLWVSDPVPIPTNFEIEYKYCLFRAQKKYIVAGDLVYDLDCFEGDGKSNRKMIFRKNHYDIWQYTSEYKISYANLRHDYLFVEYIYHDIESLDCLKDRIMEYQQIYKEHRDQTVRATNIGFIAEKLRNSISKEQRIFLCILLGYYLLQGDKKMINGIYLPENFPSNIILEKLEEIEPDLILSDTRHLVVSAIRTLVQHNSKYGFTTWFKVFAFARELDATFSFVDMIEWYNYKSKSDEFVKLLKEDVKPYMKEAFIRITNKLIWLSYDLKCLIFVWTNVIEIENTDRFILKALKDKINEFIKFSQPPELRKQFDEFSMDIQSEVVLIFQEKVLQFLNKKGLSWNNPSITSILDLIQNPKLQWSEKTYTQALEAIAESNQMELLDIFPRVLNFVSELDIAITSQTIFTTSIKWFKQNCSINSINNSKVHYGNNQGKVAYTIFHSLSVIYPLIAKRPKIWDKLTSQASDIVASLSDDVLFSVSIFADDFDQEVISYLGMLMKIRINSSIHEIDNHIFKKIMRFSDRDLDLNLPNKFCEEIMCHIFNRLQQQTDKKYNDEVAHQLSFLEFSKFWTLIFKATGFTQSLHSHSYIKAARDTATQLAKLIHENSITLGLLQEMLEHPNHILKNYINSAVKHIENLNITDEILETLRANYKDYDLTFTRLDEFYTIFCSSSTIRDVKSYDDDLQIRRNDVNTVTLEELDSQDYWSIHTATIAIMKSSYYLIRSQTFKNLFQKILKMDERELVLEIVIKEIIPKTIEQYNLICKRYETWEDINFSDANELWQGIDKNQIHDEIKFIASNCKRITKANEKQRLANAVNLLSDVSLWMERLNKLNEVINNLKIPCNSTHWATKYLSHLENEKLTLGQLHKIFEDLNNTCVKKLKLTDDCWSIIKEMAYAKDFVVFLKTLVGYDLKNLINGVDDHSDERLIQEDTVSTFIQLKQIIEPLLKESNDSDTLAVDKFLRNLLNISLKNPSLASKLRLCYANAQALKNMYDNISNRGEVTKVKIYHAVTKGEYLFMKTNSDEYKCTATLSYSSNNSKENVEYTFADLQDLRGRALLIAKTPVNSKASKDNEIITNEITSDHMNEFVIQVDLAQQIINISSQLIELGHFTYRNFKASTNSTIQMEDFLQELLKDYQLWEEIFSKAQEKHYYLIFYPARHIMTFYDYFSNNGEDDVAKFNIKEQCSMLLRFVNDKAELPDIDDDFDIPCEPDNYFDILCAIGAKLYNIFEKVPTRKRLMTVPVEQNLEDTVYSGLLYIATCNDKFRVPNIIMSLYNMHNKCYPEAWQLLICKSSTTAEELLIFIKRCFFAEKNGYGEHLFCIANVESLDFELQYQLVTNIRSLCQQEKQFHLALICCREKGMHHHILDQFSEYVHVTKGLGADLMRDIYIKLCPNVVTVSSDLSGQGKTEWIKDQCFERGLVPRNFLISDGATFENLARKLSVIKLKKTECLHLNIMLIDHPYEINMLLFELLSFGCVNDINFTYIPSTFIFIEITSTTDQYLLNSLPITGYLTKKHLTWNIDNLIVSHIENSSIQIVAKYLDEYDRGMINKVDISFMKQNKQLLPYKRCQQLLQKHFFENNTKDITSYRFLEIFVSVLADQLVRMSSSTFFRVEMLKEMVEDKNIRKTLLETLLKVSMDFATRSVNSKTEQLKNKNLFEGKNVTMGNIKHWEDSNHLLVFFLSQTPDSICALYRNKAMVPENVKDLLKSQHVPVSKTNANIPFELDDFDKMSSEDILIKLECLARVTLEKRNYSMYALSTDNLLKMALILLRSRANIPVVCCGEAGCGKTSLIQFLSMVVEVEFRALNLHAGVSEQEILAFMQSAEEIAQHREVWLFFDEINTCNHIGLLADLIAHRILLGNEIHQNIRLFAACNPYRLRQKSDTQAGLLAKRYEEQSRLAYQVHPLPDQILDYVWDYGVLKASDEKIYIDIMVKKFLQDLGTELFAELLVASQEFTRNNEGVHSVSLRDVKRAIILVKFFNKSFKNPHRKYLFGWGVQDDITRSYILALSLCYQIRSFDREIRAQYCEKMCEIFNKFRGNKFKAINPDIFKEIIRKEQEDYIKRMTKPPQTAENDALLENVLVMIVCILTRIPVFIIGAPGASKSLAIRLVSQNLRGSDSDDPYFRGLPQVYVIPHQGSSSSTSDGIVKVFDKANNYQKGNSAEFPLITVVLLDEIGLAETSPYNPLKVLHSLLEPSYPAELPNVSVIGISNWRLDNSKSSRALIVQRPKFEQSDLIDTAKRLLEKNKLKIWNRIEKLQSLANSYLEYEKNQPIPNFHGLRDYYSFIKSLNNGELKSELTQMSFARNFGGTDQLNMLCQVHFNDVITKFHGRTNHFKKFSVEELIKANLEDKNARHLMIIGKSDSIVNILTYKLRLWSKEFSEKNPKSDQINTWDLDPVIIYGSQFPDDFDGDYQYGILNRIMMCIEAGRPLILTDLEVIYGSLYDLWNQNYITVGREGDQKYYTRIALGAYSNPMVCVHENFRCILVLDEKNVDFADPPLLNRFEKQKMAINDILDDDMKRMVEDLANWTKNISTCVNEDMSVLDFNEHDIFVGFDREETLQSLVILNSNNLQLKDDNDILDKCKEQLLGIALSDGIVRSKKSMLASTNPTEVDRWYNFYFYQQYNHDISTYIRSILDVHQVTEEKQGFKVIINTFSNINADINSYLKDIITCQIDKISTFKSEAQLQSRIKYFWQESEAELLILQCDLTTINAGCIKLAKFLIEQHNNETILQEQTKHVCIILHMRRENDKTTISSFNFMCGWDLITIENLTKQEYPLSTYLDGNLIEILNITNAFDEMINQDLLWCLLCMKFQSSDESANYIKFLAQKIPDHVKFLDCLKIRTFDWCKDNIPENWQLAVAIDKTYLYLYSSFSIALQTYVRNQTRKPIAQLLCELEKLSGLSAIICRDDDMNLFEFWKKIFMDTKIVDIEFMAEPKPDVYFVPNKRCGLKFPFSTYFMDQINKFKRLYQQDLEILEEDEENFDEETEELKAIIVNDCIERFSNNIMNVFPLLKTPYFYNAADLYFKDFVSIISPLSNNDENNELLSWIICHHMKQRVPNPIRLHVHWWYNADFILAELQLTLLFPDIKEKVLGTEFDESLELNFEEFLLEQVSEMKMEDLCNVNIEDDINHTQNHLQLWQRNVTNFLSLSNKLSSSFDNPTLLKLRVYNDLSKSLPFMKLLEIRKFESELGNEDMFSEQFIEIVFEKLDELEQTEQNLSTRRSFVYRCLGVLRRDSPVRLHFYMKIFSQDPLPLTFVTIYNIFYIESFEKDDIFLNLIDVPLEVLKDSKQLQTIENELSKHTDSSMEALCCDVIQTKFFMTCEFNRLAQYYLKATEILITNDVKALQLISAIALLKTFANKLWNSTVISLTDPIEFKFEADEFSIDYLKNRLTLDQPLIHSFKVYLLKSLRLKGLSINEIKQFCETQQQQLPWLGILKWDGHDSRLDFNPYWCLDHYKQAELASNYINNIGDKSYLNKILHEISDPNVNNVVAKKVSFAGMIITKFYLIQASREFNQLESHLSHQIIECLNSSQLPAIYKNSLLNFLSNKYQFRKITANDDSTKLLISSVIAHVVALHISIPANASPLAAYMQNLQNYKNTFILTCPSDEQSVLLNLLIAETLQDPTYSYKGLTRYACSCGYIYVVVDCGKVAHRTGEPLVVNCPNCKKVVGAVDGVYGKAAEGTIRLDEKPLTQAVNDQDEQGYIIETRKTEDYYSVRSMSPAAYRILHLFVHAIIGIKAPSDIVTDFINKKNVNVIGDIINYCERHINNDWEALKNILACKDEHLSLIIHSILSEMSQDPLQIVEKFTTPIQREAWEAQFSQRYVSPRIKNAIGTATDFRKAMAANIPKIEHEINEIVVINDKYCKDYLPRLWRLIGETSMKSFKAYYSCNNEYAKSFPFINVFLKHEKYLSLIKHMLPIVKFTQILSSCLSYRIERQDARKLTFQKFIINESEGDDTGETMRSLNEAFDSFAESWNTLAPHIKRYGCTELPKAMPKINDNSSITYGLLEPLNESIFICAIIDFVAKLQNNFLKDTLVIPPGTCKSLKFLEHTNFKSNEQNQTEIGYHMQSISLENYSEKHIVQYDFENFSNENFKYSQFDLRIGYGQEIQYDLHKIEAELGLALVYEKKFIEANKQGLYLDTFIYHKEMFNESMTILRDIKDLVTQEPIPDDKKTIFTGSSGINSFNDNVEGTLTLENPNELLSTLEMILCFLKYTSGGDCNMLITEYITQWMKLSVLKENNSSYKLLLKAGLQLKHVVALYELIEEQVADVVINYIPIKYQAELSDLIQQDIIESIDLDQEQQTSKAATATKIPAKAFMIALKRFVIRYLSNNTGELFAEKSPLSTFLVDNDSLECWPDNVSKEIIIDKFPKSLYISHAFATYQLIKKEIEVIKNQFVIRLVFKIIIFINQNIYFRKYKLPSKRLKIKRLKLTNQLKKQKNV</sequence>
<dbReference type="Gene3D" id="3.40.50.300">
    <property type="entry name" value="P-loop containing nucleotide triphosphate hydrolases"/>
    <property type="match status" value="1"/>
</dbReference>
<dbReference type="InterPro" id="IPR013784">
    <property type="entry name" value="Carb-bd-like_fold"/>
</dbReference>
<dbReference type="EMBL" id="WTPW01000293">
    <property type="protein sequence ID" value="KAF0525878.1"/>
    <property type="molecule type" value="Genomic_DNA"/>
</dbReference>
<reference evidence="4 5" key="1">
    <citation type="journal article" date="2019" name="Environ. Microbiol.">
        <title>At the nexus of three kingdoms: the genome of the mycorrhizal fungus Gigaspora margarita provides insights into plant, endobacterial and fungal interactions.</title>
        <authorList>
            <person name="Venice F."/>
            <person name="Ghignone S."/>
            <person name="Salvioli di Fossalunga A."/>
            <person name="Amselem J."/>
            <person name="Novero M."/>
            <person name="Xianan X."/>
            <person name="Sedzielewska Toro K."/>
            <person name="Morin E."/>
            <person name="Lipzen A."/>
            <person name="Grigoriev I.V."/>
            <person name="Henrissat B."/>
            <person name="Martin F.M."/>
            <person name="Bonfante P."/>
        </authorList>
    </citation>
    <scope>NUCLEOTIDE SEQUENCE [LARGE SCALE GENOMIC DNA]</scope>
    <source>
        <strain evidence="4 5">BEG34</strain>
    </source>
</reference>
<dbReference type="SUPFAM" id="SSF49452">
    <property type="entry name" value="Starch-binding domain-like"/>
    <property type="match status" value="1"/>
</dbReference>
<dbReference type="InterPro" id="IPR031248">
    <property type="entry name" value="RNF213"/>
</dbReference>
<evidence type="ECO:0000313" key="4">
    <source>
        <dbReference type="EMBL" id="KAF0525878.1"/>
    </source>
</evidence>
<proteinExistence type="predicted"/>
<feature type="region of interest" description="Disordered" evidence="2">
    <location>
        <begin position="1"/>
        <end position="70"/>
    </location>
</feature>
<dbReference type="GO" id="GO:0030246">
    <property type="term" value="F:carbohydrate binding"/>
    <property type="evidence" value="ECO:0007669"/>
    <property type="project" value="InterPro"/>
</dbReference>
<organism evidence="4 5">
    <name type="scientific">Gigaspora margarita</name>
    <dbReference type="NCBI Taxonomy" id="4874"/>
    <lineage>
        <taxon>Eukaryota</taxon>
        <taxon>Fungi</taxon>
        <taxon>Fungi incertae sedis</taxon>
        <taxon>Mucoromycota</taxon>
        <taxon>Glomeromycotina</taxon>
        <taxon>Glomeromycetes</taxon>
        <taxon>Diversisporales</taxon>
        <taxon>Gigasporaceae</taxon>
        <taxon>Gigaspora</taxon>
    </lineage>
</organism>
<comment type="caution">
    <text evidence="4">The sequence shown here is derived from an EMBL/GenBank/DDBJ whole genome shotgun (WGS) entry which is preliminary data.</text>
</comment>
<gene>
    <name evidence="4" type="ORF">F8M41_014304</name>
</gene>
<dbReference type="GO" id="GO:0004842">
    <property type="term" value="F:ubiquitin-protein transferase activity"/>
    <property type="evidence" value="ECO:0007669"/>
    <property type="project" value="InterPro"/>
</dbReference>
<dbReference type="InterPro" id="IPR027417">
    <property type="entry name" value="P-loop_NTPase"/>
</dbReference>
<dbReference type="InterPro" id="IPR003593">
    <property type="entry name" value="AAA+_ATPase"/>
</dbReference>
<evidence type="ECO:0000256" key="1">
    <source>
        <dbReference type="SAM" id="Coils"/>
    </source>
</evidence>
<feature type="domain" description="AAA+ ATPase" evidence="3">
    <location>
        <begin position="2232"/>
        <end position="2372"/>
    </location>
</feature>
<feature type="coiled-coil region" evidence="1">
    <location>
        <begin position="3110"/>
        <end position="3140"/>
    </location>
</feature>
<name>A0A8H4ARN1_GIGMA</name>
<protein>
    <submittedName>
        <fullName evidence="4">E3 ubiquitin-protein ligase</fullName>
    </submittedName>
</protein>
<accession>A0A8H4ARN1</accession>
<dbReference type="Proteomes" id="UP000439903">
    <property type="component" value="Unassembled WGS sequence"/>
</dbReference>